<dbReference type="Proteomes" id="UP000471152">
    <property type="component" value="Unassembled WGS sequence"/>
</dbReference>
<dbReference type="AlphaFoldDB" id="A0A6P0EY33"/>
<evidence type="ECO:0000313" key="3">
    <source>
        <dbReference type="EMBL" id="NEN53501.1"/>
    </source>
</evidence>
<organism evidence="2 4">
    <name type="scientific">Modestobacter muralis</name>
    <dbReference type="NCBI Taxonomy" id="1608614"/>
    <lineage>
        <taxon>Bacteria</taxon>
        <taxon>Bacillati</taxon>
        <taxon>Actinomycetota</taxon>
        <taxon>Actinomycetes</taxon>
        <taxon>Geodermatophilales</taxon>
        <taxon>Geodermatophilaceae</taxon>
        <taxon>Modestobacter</taxon>
    </lineage>
</organism>
<evidence type="ECO:0000313" key="4">
    <source>
        <dbReference type="Proteomes" id="UP000468828"/>
    </source>
</evidence>
<feature type="region of interest" description="Disordered" evidence="1">
    <location>
        <begin position="87"/>
        <end position="110"/>
    </location>
</feature>
<evidence type="ECO:0000256" key="1">
    <source>
        <dbReference type="SAM" id="MobiDB-lite"/>
    </source>
</evidence>
<gene>
    <name evidence="3" type="ORF">G3R41_21600</name>
    <name evidence="2" type="ORF">GCU67_20785</name>
</gene>
<comment type="caution">
    <text evidence="2">The sequence shown here is derived from an EMBL/GenBank/DDBJ whole genome shotgun (WGS) entry which is preliminary data.</text>
</comment>
<dbReference type="RefSeq" id="WP_163613368.1">
    <property type="nucleotide sequence ID" value="NZ_JAAGWB010000072.1"/>
</dbReference>
<evidence type="ECO:0000313" key="5">
    <source>
        <dbReference type="Proteomes" id="UP000471152"/>
    </source>
</evidence>
<protein>
    <submittedName>
        <fullName evidence="2">Uncharacterized protein</fullName>
    </submittedName>
</protein>
<name>A0A6P0EY33_9ACTN</name>
<reference evidence="2 4" key="1">
    <citation type="submission" date="2020-01" db="EMBL/GenBank/DDBJ databases">
        <title>the WGS Modestobacter muralis CPCC 204518.</title>
        <authorList>
            <person name="Jiang Z."/>
        </authorList>
    </citation>
    <scope>NUCLEOTIDE SEQUENCE [LARGE SCALE GENOMIC DNA]</scope>
    <source>
        <strain evidence="2 4">DSM 100205</strain>
    </source>
</reference>
<dbReference type="Proteomes" id="UP000468828">
    <property type="component" value="Unassembled WGS sequence"/>
</dbReference>
<proteinExistence type="predicted"/>
<accession>A0A6P0EY33</accession>
<feature type="compositionally biased region" description="Polar residues" evidence="1">
    <location>
        <begin position="96"/>
        <end position="110"/>
    </location>
</feature>
<reference evidence="3 5" key="2">
    <citation type="submission" date="2020-02" db="EMBL/GenBank/DDBJ databases">
        <title>The WGS of Modestobacter muralis DSM 100205.</title>
        <authorList>
            <person name="Jiang Z."/>
        </authorList>
    </citation>
    <scope>NUCLEOTIDE SEQUENCE [LARGE SCALE GENOMIC DNA]</scope>
    <source>
        <strain evidence="3 5">DSM 100205</strain>
    </source>
</reference>
<sequence length="110" mass="12091">MLQIQLGKERKAKSNDPMGRTRVGHWAGQTVQEAWEAGRGVWKLKPQNALAESEIRIVNTSGDTLAIGTITGVTKADDRFIVEGKLLSSDPRIGQKTPTPHPSRNSVHYC</sequence>
<keyword evidence="4" id="KW-1185">Reference proteome</keyword>
<dbReference type="EMBL" id="JAAGWB010000072">
    <property type="protein sequence ID" value="NEN53501.1"/>
    <property type="molecule type" value="Genomic_DNA"/>
</dbReference>
<dbReference type="EMBL" id="JAAGWH010000068">
    <property type="protein sequence ID" value="NEK96582.1"/>
    <property type="molecule type" value="Genomic_DNA"/>
</dbReference>
<evidence type="ECO:0000313" key="2">
    <source>
        <dbReference type="EMBL" id="NEK96582.1"/>
    </source>
</evidence>
<feature type="region of interest" description="Disordered" evidence="1">
    <location>
        <begin position="1"/>
        <end position="24"/>
    </location>
</feature>